<dbReference type="PANTHER" id="PTHR47811:SF1">
    <property type="entry name" value="TRNA PSEUDOURIDINE SYNTHASE D"/>
    <property type="match status" value="1"/>
</dbReference>
<dbReference type="InterPro" id="IPR001656">
    <property type="entry name" value="PsdUridine_synth_TruD"/>
</dbReference>
<comment type="catalytic activity">
    <reaction evidence="4">
        <text>uridine(13) in tRNA = pseudouridine(13) in tRNA</text>
        <dbReference type="Rhea" id="RHEA:42540"/>
        <dbReference type="Rhea" id="RHEA-COMP:10105"/>
        <dbReference type="Rhea" id="RHEA-COMP:10106"/>
        <dbReference type="ChEBI" id="CHEBI:65314"/>
        <dbReference type="ChEBI" id="CHEBI:65315"/>
        <dbReference type="EC" id="5.4.99.27"/>
    </reaction>
</comment>
<protein>
    <recommendedName>
        <fullName evidence="4">tRNA pseudouridine synthase D</fullName>
        <ecNumber evidence="4">5.4.99.27</ecNumber>
    </recommendedName>
    <alternativeName>
        <fullName evidence="4">tRNA pseudouridine(13) synthase</fullName>
    </alternativeName>
    <alternativeName>
        <fullName evidence="4">tRNA pseudouridylate synthase D</fullName>
    </alternativeName>
    <alternativeName>
        <fullName evidence="4">tRNA-uridine isomerase D</fullName>
    </alternativeName>
</protein>
<feature type="binding site" evidence="4">
    <location>
        <position position="131"/>
    </location>
    <ligand>
        <name>substrate</name>
    </ligand>
</feature>
<dbReference type="AlphaFoldDB" id="A0A1H4AG84"/>
<dbReference type="EMBL" id="FNQS01000004">
    <property type="protein sequence ID" value="SEA34542.1"/>
    <property type="molecule type" value="Genomic_DNA"/>
</dbReference>
<sequence length="351" mass="39855">MVMETSNELYWMHGKPVASGVLKASAADFEVIEDLGFQPDGDGEHILVRVRKRGCNTSFVAEALAKFARLPARAVSYAGLKDRHAVTEQWFGLHMPGKADPDWRTFELEGCEILETARHRRKLRIGALKGNAFTLVLRHISDRAEIEKRLQHISEQGVPNYFGSQRFGRNGNNLEQARRWANNEIRVKERSKRSFYLSASRSELFNRVASARLTQKLEKTVLNGDALQLTGRGSWFVAQPDELETLQQRLDAGELQVTAPMPGDGETGTQADVLAFESSCLEENQLLLSLLRRERLEPARRAILMTPQQMEWSWQDDDVVTVRFWLPSGCYATSVVRELMMVKEQEFDSGM</sequence>
<comment type="function">
    <text evidence="4">Responsible for synthesis of pseudouridine from uracil-13 in transfer RNAs.</text>
</comment>
<keyword evidence="7" id="KW-1185">Reference proteome</keyword>
<dbReference type="GO" id="GO:0160150">
    <property type="term" value="F:tRNA pseudouridine(13) synthase activity"/>
    <property type="evidence" value="ECO:0007669"/>
    <property type="project" value="UniProtKB-EC"/>
</dbReference>
<dbReference type="InterPro" id="IPR020103">
    <property type="entry name" value="PsdUridine_synth_cat_dom_sf"/>
</dbReference>
<dbReference type="Proteomes" id="UP000187280">
    <property type="component" value="Unassembled WGS sequence"/>
</dbReference>
<evidence type="ECO:0000313" key="6">
    <source>
        <dbReference type="EMBL" id="SEA34542.1"/>
    </source>
</evidence>
<evidence type="ECO:0000256" key="1">
    <source>
        <dbReference type="ARBA" id="ARBA00007953"/>
    </source>
</evidence>
<gene>
    <name evidence="4" type="primary">truD</name>
    <name evidence="6" type="ORF">SAMN02982996_01407</name>
</gene>
<dbReference type="SUPFAM" id="SSF55120">
    <property type="entry name" value="Pseudouridine synthase"/>
    <property type="match status" value="1"/>
</dbReference>
<comment type="similarity">
    <text evidence="1 4">Belongs to the pseudouridine synthase TruD family.</text>
</comment>
<evidence type="ECO:0000313" key="7">
    <source>
        <dbReference type="Proteomes" id="UP000187280"/>
    </source>
</evidence>
<feature type="binding site" evidence="4">
    <location>
        <position position="29"/>
    </location>
    <ligand>
        <name>substrate</name>
    </ligand>
</feature>
<dbReference type="Pfam" id="PF01142">
    <property type="entry name" value="TruD"/>
    <property type="match status" value="2"/>
</dbReference>
<dbReference type="STRING" id="71657.SAMN02982996_01407"/>
<organism evidence="6 7">
    <name type="scientific">Lonsdalea quercina</name>
    <dbReference type="NCBI Taxonomy" id="71657"/>
    <lineage>
        <taxon>Bacteria</taxon>
        <taxon>Pseudomonadati</taxon>
        <taxon>Pseudomonadota</taxon>
        <taxon>Gammaproteobacteria</taxon>
        <taxon>Enterobacterales</taxon>
        <taxon>Pectobacteriaceae</taxon>
        <taxon>Lonsdalea</taxon>
    </lineage>
</organism>
<dbReference type="CDD" id="cd02575">
    <property type="entry name" value="PseudoU_synth_EcTruD"/>
    <property type="match status" value="1"/>
</dbReference>
<dbReference type="InterPro" id="IPR020119">
    <property type="entry name" value="PsdUridine_synth_TruD_CS"/>
</dbReference>
<evidence type="ECO:0000256" key="2">
    <source>
        <dbReference type="ARBA" id="ARBA00022694"/>
    </source>
</evidence>
<feature type="active site" description="Nucleophile" evidence="4">
    <location>
        <position position="82"/>
    </location>
</feature>
<dbReference type="GO" id="GO:0005829">
    <property type="term" value="C:cytosol"/>
    <property type="evidence" value="ECO:0007669"/>
    <property type="project" value="TreeGrafter"/>
</dbReference>
<evidence type="ECO:0000259" key="5">
    <source>
        <dbReference type="PROSITE" id="PS50984"/>
    </source>
</evidence>
<dbReference type="PROSITE" id="PS01268">
    <property type="entry name" value="UPF0024"/>
    <property type="match status" value="1"/>
</dbReference>
<dbReference type="PANTHER" id="PTHR47811">
    <property type="entry name" value="TRNA PSEUDOURIDINE SYNTHASE D"/>
    <property type="match status" value="1"/>
</dbReference>
<dbReference type="InterPro" id="IPR011760">
    <property type="entry name" value="PsdUridine_synth_TruD_insert"/>
</dbReference>
<dbReference type="GO" id="GO:0003723">
    <property type="term" value="F:RNA binding"/>
    <property type="evidence" value="ECO:0007669"/>
    <property type="project" value="InterPro"/>
</dbReference>
<feature type="domain" description="TRUD" evidence="5">
    <location>
        <begin position="157"/>
        <end position="305"/>
    </location>
</feature>
<evidence type="ECO:0000256" key="4">
    <source>
        <dbReference type="HAMAP-Rule" id="MF_01082"/>
    </source>
</evidence>
<dbReference type="PROSITE" id="PS50984">
    <property type="entry name" value="TRUD"/>
    <property type="match status" value="1"/>
</dbReference>
<proteinExistence type="inferred from homology"/>
<dbReference type="HAMAP" id="MF_01082">
    <property type="entry name" value="TruD"/>
    <property type="match status" value="1"/>
</dbReference>
<evidence type="ECO:0000256" key="3">
    <source>
        <dbReference type="ARBA" id="ARBA00023235"/>
    </source>
</evidence>
<dbReference type="InterPro" id="IPR042214">
    <property type="entry name" value="TruD_catalytic"/>
</dbReference>
<dbReference type="eggNOG" id="COG0585">
    <property type="taxonomic scope" value="Bacteria"/>
</dbReference>
<comment type="caution">
    <text evidence="4">Lacks conserved residue(s) required for the propagation of feature annotation.</text>
</comment>
<dbReference type="EC" id="5.4.99.27" evidence="4"/>
<accession>A0A1H4AG84</accession>
<dbReference type="NCBIfam" id="NF002155">
    <property type="entry name" value="PRK00984.1-4"/>
    <property type="match status" value="1"/>
</dbReference>
<reference evidence="6 7" key="1">
    <citation type="submission" date="2016-10" db="EMBL/GenBank/DDBJ databases">
        <authorList>
            <person name="de Groot N.N."/>
        </authorList>
    </citation>
    <scope>NUCLEOTIDE SEQUENCE [LARGE SCALE GENOMIC DNA]</scope>
    <source>
        <strain evidence="6 7">ATCC 29281</strain>
    </source>
</reference>
<dbReference type="NCBIfam" id="TIGR00094">
    <property type="entry name" value="tRNA_TruD_broad"/>
    <property type="match status" value="1"/>
</dbReference>
<keyword evidence="3 4" id="KW-0413">Isomerase</keyword>
<dbReference type="GO" id="GO:0031119">
    <property type="term" value="P:tRNA pseudouridine synthesis"/>
    <property type="evidence" value="ECO:0007669"/>
    <property type="project" value="UniProtKB-UniRule"/>
</dbReference>
<dbReference type="InterPro" id="IPR050170">
    <property type="entry name" value="TruD_pseudoU_synthase"/>
</dbReference>
<dbReference type="FunFam" id="3.30.2350.20:FF:000001">
    <property type="entry name" value="tRNA pseudouridine synthase D"/>
    <property type="match status" value="1"/>
</dbReference>
<dbReference type="Gene3D" id="3.30.2340.10">
    <property type="entry name" value="TruD, insertion domain"/>
    <property type="match status" value="1"/>
</dbReference>
<dbReference type="Gene3D" id="3.30.2350.20">
    <property type="entry name" value="TruD, catalytic domain"/>
    <property type="match status" value="1"/>
</dbReference>
<dbReference type="InterPro" id="IPR043165">
    <property type="entry name" value="TruD_insert_sf"/>
</dbReference>
<name>A0A1H4AG84_9GAMM</name>
<keyword evidence="2 4" id="KW-0819">tRNA processing</keyword>